<dbReference type="RefSeq" id="WP_339163770.1">
    <property type="nucleotide sequence ID" value="NZ_LR743511.1"/>
</dbReference>
<evidence type="ECO:0000313" key="2">
    <source>
        <dbReference type="EMBL" id="CAA2145303.1"/>
    </source>
</evidence>
<dbReference type="EMBL" id="LR743511">
    <property type="protein sequence ID" value="CAA2145303.1"/>
    <property type="molecule type" value="Genomic_DNA"/>
</dbReference>
<dbReference type="AlphaFoldDB" id="A0A679JXD0"/>
<gene>
    <name evidence="2" type="ORF">MBLL_04424</name>
</gene>
<dbReference type="Pfam" id="PF12281">
    <property type="entry name" value="NTP_transf_8"/>
    <property type="match status" value="1"/>
</dbReference>
<accession>A0A679JXD0</accession>
<proteinExistence type="predicted"/>
<dbReference type="PIRSF" id="PIRSF031854">
    <property type="entry name" value="UCP031854"/>
    <property type="match status" value="1"/>
</dbReference>
<feature type="domain" description="Nucleotidyltransferase-like" evidence="1">
    <location>
        <begin position="106"/>
        <end position="312"/>
    </location>
</feature>
<organism evidence="2">
    <name type="scientific">Methylobacterium bullatum</name>
    <dbReference type="NCBI Taxonomy" id="570505"/>
    <lineage>
        <taxon>Bacteria</taxon>
        <taxon>Pseudomonadati</taxon>
        <taxon>Pseudomonadota</taxon>
        <taxon>Alphaproteobacteria</taxon>
        <taxon>Hyphomicrobiales</taxon>
        <taxon>Methylobacteriaceae</taxon>
        <taxon>Methylobacterium</taxon>
    </lineage>
</organism>
<sequence length="362" mass="39802">MPSIDAAAQTVFADLNQRCADAEFDRDFPENGKFIRRTIKAREYWYYQGYDAATGTKSNRYVGTVADSETTRRVEAHDRQRVDYRTRIDAVRMLRSAGFPTADALTGRVVERLAQAGFFRLRGVLVGTVAFQTYPGLVGERPMRALRTGDIDLAQDYGISVAIGESMPPVHEELQAVDASFRPVPNLSRPDRTSAFANANGFRVEFLVSNRGSDDLTGALVPMPALGGVSAQPLRYLDFLIRDPVRSTLLHAGGISVTVPAPERYAVHKLIVANERTEREKQAKDLTQASFLIAALARNQPVALAASWVEAWSRGPSWRRHLETGVARLDETGRIAITQAVCTHGEMLGYEPTQVGIPASPA</sequence>
<name>A0A679JXD0_9HYPH</name>
<protein>
    <recommendedName>
        <fullName evidence="1">Nucleotidyltransferase-like domain-containing protein</fullName>
    </recommendedName>
</protein>
<dbReference type="InterPro" id="IPR058575">
    <property type="entry name" value="NTP_transf_8_dom"/>
</dbReference>
<evidence type="ECO:0000259" key="1">
    <source>
        <dbReference type="Pfam" id="PF12281"/>
    </source>
</evidence>
<dbReference type="InterPro" id="IPR022550">
    <property type="entry name" value="NTP_transf_8"/>
</dbReference>
<reference evidence="2" key="1">
    <citation type="submission" date="2019-12" db="EMBL/GenBank/DDBJ databases">
        <authorList>
            <person name="Cremers G."/>
        </authorList>
    </citation>
    <scope>NUCLEOTIDE SEQUENCE</scope>
    <source>
        <strain evidence="2">Mbul2</strain>
    </source>
</reference>